<organism evidence="3 4">
    <name type="scientific">Vigna unguiculata</name>
    <name type="common">Cowpea</name>
    <dbReference type="NCBI Taxonomy" id="3917"/>
    <lineage>
        <taxon>Eukaryota</taxon>
        <taxon>Viridiplantae</taxon>
        <taxon>Streptophyta</taxon>
        <taxon>Embryophyta</taxon>
        <taxon>Tracheophyta</taxon>
        <taxon>Spermatophyta</taxon>
        <taxon>Magnoliopsida</taxon>
        <taxon>eudicotyledons</taxon>
        <taxon>Gunneridae</taxon>
        <taxon>Pentapetalae</taxon>
        <taxon>rosids</taxon>
        <taxon>fabids</taxon>
        <taxon>Fabales</taxon>
        <taxon>Fabaceae</taxon>
        <taxon>Papilionoideae</taxon>
        <taxon>50 kb inversion clade</taxon>
        <taxon>NPAAA clade</taxon>
        <taxon>indigoferoid/millettioid clade</taxon>
        <taxon>Phaseoleae</taxon>
        <taxon>Vigna</taxon>
    </lineage>
</organism>
<keyword evidence="4" id="KW-1185">Reference proteome</keyword>
<dbReference type="Proteomes" id="UP000501690">
    <property type="component" value="Linkage Group LG8"/>
</dbReference>
<evidence type="ECO:0000313" key="3">
    <source>
        <dbReference type="EMBL" id="QCE05000.1"/>
    </source>
</evidence>
<proteinExistence type="predicted"/>
<accession>A0A4D6MU32</accession>
<dbReference type="EMBL" id="CP039352">
    <property type="protein sequence ID" value="QCE05000.1"/>
    <property type="molecule type" value="Genomic_DNA"/>
</dbReference>
<keyword evidence="1" id="KW-0175">Coiled coil</keyword>
<dbReference type="AlphaFoldDB" id="A0A4D6MU32"/>
<feature type="coiled-coil region" evidence="1">
    <location>
        <begin position="341"/>
        <end position="375"/>
    </location>
</feature>
<feature type="region of interest" description="Disordered" evidence="2">
    <location>
        <begin position="215"/>
        <end position="241"/>
    </location>
</feature>
<name>A0A4D6MU32_VIGUN</name>
<evidence type="ECO:0000256" key="2">
    <source>
        <dbReference type="SAM" id="MobiDB-lite"/>
    </source>
</evidence>
<gene>
    <name evidence="3" type="ORF">DEO72_LG8g3042</name>
</gene>
<protein>
    <submittedName>
        <fullName evidence="3">Uncharacterized protein</fullName>
    </submittedName>
</protein>
<evidence type="ECO:0000313" key="4">
    <source>
        <dbReference type="Proteomes" id="UP000501690"/>
    </source>
</evidence>
<sequence>MGKEKVLTWLAVRGCLQYYYSTKSTGVLKEMCRQPLDGARSHGDEGVTLVKVEVSHHQPSLSYLRHHPPLLIIFPVGIATLRRRGPCLTPRAVIVCRGTMRTLLVPRSSRPCVTRGVLTGLSSVPFETLPAGFLAVLLYASGGSDIMAVVGPSGKEGRSPGVLTGLSSVPFETLPAGFLAVLLYASGGSDIMVVVGPSGKEVVFPLDYAPAAKKKSKRRDCTARPSTPRSSSPKKSRGASSINSVTDSLSAMFDAQLKINQGIEVSLSSEEAEIVSAMRLKTVMYALNEFHVRAMAMGRHLNTVLSQLEETSKLSDSLQLGSVKNERSQLLAKRNVLKTHCKDFEKKDEDSQAALERLEEDLAAEKRDNAEKAARIYQLEGYVMSQQKNERSQLLAKRNVLKTHCRDFEKKDEDSQAALERLEEDLAAEKRDNAEKAARIYQLMRMCTKAPSWLWRTSLLLGNRNLLLPPRIDMLFCEGKMYSATSGHDVAGHLWPGCTLPLLAGMAMKLPFPNNRRQEVSLQLGSVKNERSQLLAKRNVLKTHCRDFEKKDEDSFPIGIGVGGSSSSMKLHFP</sequence>
<reference evidence="3 4" key="1">
    <citation type="submission" date="2019-04" db="EMBL/GenBank/DDBJ databases">
        <title>An improved genome assembly and genetic linkage map for asparagus bean, Vigna unguiculata ssp. sesquipedialis.</title>
        <authorList>
            <person name="Xia Q."/>
            <person name="Zhang R."/>
            <person name="Dong Y."/>
        </authorList>
    </citation>
    <scope>NUCLEOTIDE SEQUENCE [LARGE SCALE GENOMIC DNA]</scope>
    <source>
        <tissue evidence="3">Leaf</tissue>
    </source>
</reference>
<evidence type="ECO:0000256" key="1">
    <source>
        <dbReference type="SAM" id="Coils"/>
    </source>
</evidence>
<feature type="coiled-coil region" evidence="1">
    <location>
        <begin position="405"/>
        <end position="439"/>
    </location>
</feature>